<feature type="compositionally biased region" description="Polar residues" evidence="2">
    <location>
        <begin position="1096"/>
        <end position="1113"/>
    </location>
</feature>
<protein>
    <submittedName>
        <fullName evidence="3">Uncharacterized protein</fullName>
    </submittedName>
</protein>
<accession>A0A250WS54</accession>
<feature type="region of interest" description="Disordered" evidence="2">
    <location>
        <begin position="578"/>
        <end position="602"/>
    </location>
</feature>
<organism evidence="3 4">
    <name type="scientific">Chlamydomonas eustigma</name>
    <dbReference type="NCBI Taxonomy" id="1157962"/>
    <lineage>
        <taxon>Eukaryota</taxon>
        <taxon>Viridiplantae</taxon>
        <taxon>Chlorophyta</taxon>
        <taxon>core chlorophytes</taxon>
        <taxon>Chlorophyceae</taxon>
        <taxon>CS clade</taxon>
        <taxon>Chlamydomonadales</taxon>
        <taxon>Chlamydomonadaceae</taxon>
        <taxon>Chlamydomonas</taxon>
    </lineage>
</organism>
<dbReference type="AlphaFoldDB" id="A0A250WS54"/>
<dbReference type="Proteomes" id="UP000232323">
    <property type="component" value="Unassembled WGS sequence"/>
</dbReference>
<dbReference type="OrthoDB" id="568337at2759"/>
<feature type="region of interest" description="Disordered" evidence="2">
    <location>
        <begin position="758"/>
        <end position="947"/>
    </location>
</feature>
<proteinExistence type="predicted"/>
<name>A0A250WS54_9CHLO</name>
<gene>
    <name evidence="3" type="ORF">CEUSTIGMA_g1128.t1</name>
</gene>
<keyword evidence="4" id="KW-1185">Reference proteome</keyword>
<comment type="caution">
    <text evidence="3">The sequence shown here is derived from an EMBL/GenBank/DDBJ whole genome shotgun (WGS) entry which is preliminary data.</text>
</comment>
<evidence type="ECO:0000256" key="2">
    <source>
        <dbReference type="SAM" id="MobiDB-lite"/>
    </source>
</evidence>
<feature type="coiled-coil region" evidence="1">
    <location>
        <begin position="137"/>
        <end position="192"/>
    </location>
</feature>
<evidence type="ECO:0000256" key="1">
    <source>
        <dbReference type="SAM" id="Coils"/>
    </source>
</evidence>
<feature type="region of interest" description="Disordered" evidence="2">
    <location>
        <begin position="1080"/>
        <end position="1113"/>
    </location>
</feature>
<feature type="compositionally biased region" description="Low complexity" evidence="2">
    <location>
        <begin position="588"/>
        <end position="600"/>
    </location>
</feature>
<feature type="coiled-coil region" evidence="1">
    <location>
        <begin position="242"/>
        <end position="302"/>
    </location>
</feature>
<sequence length="1221" mass="129143">MSSANTPSRSKRPGDENQDVWIELFQTVKSLAELLDLCSQALGPDPVDKMMSVTTKKRLLIKSLQGLQQSKGDVELLTEHLKALQSASQQWQRSMMYASKSQEELMHSLESAHRELHTTSERLRSVDAQRLTFSRESEELKLQLAQAEKHIRALTAELKQRDEDVETAQFAAAEAQAEMSHMSERMQHIQAAREEATSTAERAVAALDGVKAEAAKSSASAERHQQVVAKLTADNLMFLMSLKKTEADLAAANLERGQLKLAVEHQRGPWFDEVRAGVEERVKQAMRRAESLELDVESMKDKHAEELKVLRGQLLDLEDFLGAIRAKESSLEAQLSEAVQARSRAEAEGRHSTAASAELRNQLEALSAERRVLHDNVASMRQECNKSWASEQEAQKQLSDLQGRVQDLSDALLGQEHRVKQLESQLEAASGINRQLMQRKEEVEWQLMAAMSKLENEAVGGSAPYKGARSSMPLSLAVSGTLQVDRPSNSSPVLSRVTVQAVHEGEDTAGHDSTPRHQLAILQEKQVDSKILQNPVQSSSDVQAVQAKLGETMEQEAVHQQHPVMVPSTTSLQYYLQGTASSPDKKPPSSQNPSNGGSPKAILLGTIISGSSMTAGSQQQPFLHLHTSLAQHSHPVYQLEGAASRASTSQAVTEPSAQQVAASPAHAAALYAIRAAELATPPDFTPSFRPNPSPAAGLGASASSFHDADCSRVLTAAEVQTLGTVLPATHLASDATVEAVTYGLASDEMICAEASFAQHTSGGSRDAAAGNSGDDKESASSPTASSDHGNMYGHHLHLHLPEDAAAAGQQDSSPQGALRSLPGHQLYNPLPGDSQGSIVSLIPLSSTPQKEPPQHQQLHTSSLCPAAGSGNGQHEPAAGSGNGQHEPAAGSGNGQHEPAAGSGNGQHDPAGSAHNQEGTHDKLGKAETVPHTSIGPDPVSNNNHPFSFVVAHSSHHPHHTQSIGVASGVSSGVVVVTSASSAAPQPVVVTSASSATPQPVVVTSASSAAPQPTAMVSPVTTNSYSPSRRHLSTVMQHPALTAGVLPAPADARTAVVLPAPADARTALSTFAAAASEADKAATSSRIEPLPPLPGAKSSSGQVLNDNSSTSKFATSQRLWTESWEPQQYKAHSPSRTVVGSAMMTAGASVREEDVISRRPSSSSLSRSTVAGGLRGHSSSRLDYDDLVGSLTPSKRFSAPASSIVTTAASYGNVHKTPATIT</sequence>
<feature type="compositionally biased region" description="Polar residues" evidence="2">
    <location>
        <begin position="779"/>
        <end position="788"/>
    </location>
</feature>
<evidence type="ECO:0000313" key="4">
    <source>
        <dbReference type="Proteomes" id="UP000232323"/>
    </source>
</evidence>
<feature type="compositionally biased region" description="Polar residues" evidence="2">
    <location>
        <begin position="834"/>
        <end position="863"/>
    </location>
</feature>
<feature type="coiled-coil region" evidence="1">
    <location>
        <begin position="328"/>
        <end position="439"/>
    </location>
</feature>
<feature type="compositionally biased region" description="Low complexity" evidence="2">
    <location>
        <begin position="1157"/>
        <end position="1167"/>
    </location>
</feature>
<dbReference type="STRING" id="1157962.A0A250WS54"/>
<reference evidence="3 4" key="1">
    <citation type="submission" date="2017-08" db="EMBL/GenBank/DDBJ databases">
        <title>Acidophilic green algal genome provides insights into adaptation to an acidic environment.</title>
        <authorList>
            <person name="Hirooka S."/>
            <person name="Hirose Y."/>
            <person name="Kanesaki Y."/>
            <person name="Higuchi S."/>
            <person name="Fujiwara T."/>
            <person name="Onuma R."/>
            <person name="Era A."/>
            <person name="Ohbayashi R."/>
            <person name="Uzuka A."/>
            <person name="Nozaki H."/>
            <person name="Yoshikawa H."/>
            <person name="Miyagishima S.Y."/>
        </authorList>
    </citation>
    <scope>NUCLEOTIDE SEQUENCE [LARGE SCALE GENOMIC DNA]</scope>
    <source>
        <strain evidence="3 4">NIES-2499</strain>
    </source>
</reference>
<keyword evidence="1" id="KW-0175">Coiled coil</keyword>
<feature type="region of interest" description="Disordered" evidence="2">
    <location>
        <begin position="1151"/>
        <end position="1178"/>
    </location>
</feature>
<evidence type="ECO:0000313" key="3">
    <source>
        <dbReference type="EMBL" id="GAX73677.1"/>
    </source>
</evidence>
<dbReference type="EMBL" id="BEGY01000004">
    <property type="protein sequence ID" value="GAX73677.1"/>
    <property type="molecule type" value="Genomic_DNA"/>
</dbReference>